<protein>
    <submittedName>
        <fullName evidence="2">Uncharacterized protein</fullName>
    </submittedName>
</protein>
<reference evidence="2 3" key="1">
    <citation type="journal article" date="2017" name="BMC Biol.">
        <title>Genomic innovations, transcriptional plasticity and gene loss underlying the evolution and divergence of two highly polyphagous and invasive Helicoverpa pest species.</title>
        <authorList>
            <person name="Pearce S.L."/>
            <person name="Clarke D.F."/>
            <person name="East P.D."/>
            <person name="Elfekih S."/>
            <person name="Gordon K.H."/>
            <person name="Jermiin L.S."/>
            <person name="McGaughran A."/>
            <person name="Oakeshott J.G."/>
            <person name="Papanikolaou A."/>
            <person name="Perera O.P."/>
            <person name="Rane R.V."/>
            <person name="Richards S."/>
            <person name="Tay W.T."/>
            <person name="Walsh T.K."/>
            <person name="Anderson A."/>
            <person name="Anderson C.J."/>
            <person name="Asgari S."/>
            <person name="Board P.G."/>
            <person name="Bretschneider A."/>
            <person name="Campbell P.M."/>
            <person name="Chertemps T."/>
            <person name="Christeller J.T."/>
            <person name="Coppin C.W."/>
            <person name="Downes S.J."/>
            <person name="Duan G."/>
            <person name="Farnsworth C.A."/>
            <person name="Good R.T."/>
            <person name="Han L.B."/>
            <person name="Han Y.C."/>
            <person name="Hatje K."/>
            <person name="Horne I."/>
            <person name="Huang Y.P."/>
            <person name="Hughes D.S."/>
            <person name="Jacquin-Joly E."/>
            <person name="James W."/>
            <person name="Jhangiani S."/>
            <person name="Kollmar M."/>
            <person name="Kuwar S.S."/>
            <person name="Li S."/>
            <person name="Liu N.Y."/>
            <person name="Maibeche M.T."/>
            <person name="Miller J.R."/>
            <person name="Montagne N."/>
            <person name="Perry T."/>
            <person name="Qu J."/>
            <person name="Song S.V."/>
            <person name="Sutton G.G."/>
            <person name="Vogel H."/>
            <person name="Walenz B.P."/>
            <person name="Xu W."/>
            <person name="Zhang H.J."/>
            <person name="Zou Z."/>
            <person name="Batterham P."/>
            <person name="Edwards O.R."/>
            <person name="Feyereisen R."/>
            <person name="Gibbs R.A."/>
            <person name="Heckel D.G."/>
            <person name="McGrath A."/>
            <person name="Robin C."/>
            <person name="Scherer S.E."/>
            <person name="Worley K.C."/>
            <person name="Wu Y.D."/>
        </authorList>
    </citation>
    <scope>NUCLEOTIDE SEQUENCE [LARGE SCALE GENOMIC DNA]</scope>
    <source>
        <strain evidence="2">Harm_GR_Male_#8</strain>
        <tissue evidence="2">Whole organism</tissue>
    </source>
</reference>
<feature type="region of interest" description="Disordered" evidence="1">
    <location>
        <begin position="133"/>
        <end position="168"/>
    </location>
</feature>
<gene>
    <name evidence="2" type="primary">HaOG207023</name>
    <name evidence="2" type="ORF">B5X24_HaOG207023</name>
</gene>
<feature type="compositionally biased region" description="Low complexity" evidence="1">
    <location>
        <begin position="24"/>
        <end position="38"/>
    </location>
</feature>
<dbReference type="Gene3D" id="3.40.50.1110">
    <property type="entry name" value="SGNH hydrolase"/>
    <property type="match status" value="1"/>
</dbReference>
<accession>A0A2W1BMU8</accession>
<organism evidence="2 3">
    <name type="scientific">Helicoverpa armigera</name>
    <name type="common">Cotton bollworm</name>
    <name type="synonym">Heliothis armigera</name>
    <dbReference type="NCBI Taxonomy" id="29058"/>
    <lineage>
        <taxon>Eukaryota</taxon>
        <taxon>Metazoa</taxon>
        <taxon>Ecdysozoa</taxon>
        <taxon>Arthropoda</taxon>
        <taxon>Hexapoda</taxon>
        <taxon>Insecta</taxon>
        <taxon>Pterygota</taxon>
        <taxon>Neoptera</taxon>
        <taxon>Endopterygota</taxon>
        <taxon>Lepidoptera</taxon>
        <taxon>Glossata</taxon>
        <taxon>Ditrysia</taxon>
        <taxon>Noctuoidea</taxon>
        <taxon>Noctuidae</taxon>
        <taxon>Heliothinae</taxon>
        <taxon>Helicoverpa</taxon>
    </lineage>
</organism>
<sequence length="420" mass="48616">MNFLENITLRRKGKKPVSGTMNESKTSTSSSTFDDASSLPDLSQDVASSEHDKISELNDQINKLTIELNSAYYKIETLLQENQALRDINNELVNSDRTHRYISDRVDEETITENKSTTTSQTTIQAQDIELPSKNSIARNKQNNNSTKNKTIKRSQTNKSQTESITTEKIQDIDTTPKDSLIQEENTKKTCTRNITNRTEIIQKAPKNKNRICIVSTDNNVLATAQNELKNENNQVCHYLTQGADIEQLLKGIDTKLSDFTYDDYCVILIGQEDFKTTKEYTKIVQHIRYTLEKIKHTNIIICFPTYNYAWRRQHSLRNWRIETFNNLLYMDIITHEHAYYLDSNRNLEVDYSMFNSKTGYINHTALKIIFQDLKAFINDINNIFMSNQTHSEEKTERLTNINQSEDGTCSEDASTFFRN</sequence>
<evidence type="ECO:0000313" key="2">
    <source>
        <dbReference type="EMBL" id="PZC74944.1"/>
    </source>
</evidence>
<dbReference type="Proteomes" id="UP000249218">
    <property type="component" value="Unassembled WGS sequence"/>
</dbReference>
<proteinExistence type="predicted"/>
<keyword evidence="3" id="KW-1185">Reference proteome</keyword>
<name>A0A2W1BMU8_HELAM</name>
<evidence type="ECO:0000256" key="1">
    <source>
        <dbReference type="SAM" id="MobiDB-lite"/>
    </source>
</evidence>
<feature type="compositionally biased region" description="Polar residues" evidence="1">
    <location>
        <begin position="157"/>
        <end position="168"/>
    </location>
</feature>
<dbReference type="OrthoDB" id="7490061at2759"/>
<evidence type="ECO:0000313" key="3">
    <source>
        <dbReference type="Proteomes" id="UP000249218"/>
    </source>
</evidence>
<dbReference type="AlphaFoldDB" id="A0A2W1BMU8"/>
<dbReference type="InterPro" id="IPR036514">
    <property type="entry name" value="SGNH_hydro_sf"/>
</dbReference>
<dbReference type="EMBL" id="KZ150018">
    <property type="protein sequence ID" value="PZC74944.1"/>
    <property type="molecule type" value="Genomic_DNA"/>
</dbReference>
<feature type="region of interest" description="Disordered" evidence="1">
    <location>
        <begin position="1"/>
        <end position="51"/>
    </location>
</feature>
<feature type="compositionally biased region" description="Low complexity" evidence="1">
    <location>
        <begin position="139"/>
        <end position="149"/>
    </location>
</feature>